<evidence type="ECO:0000313" key="2">
    <source>
        <dbReference type="EMBL" id="EYC29486.1"/>
    </source>
</evidence>
<evidence type="ECO:0000313" key="3">
    <source>
        <dbReference type="Proteomes" id="UP000024635"/>
    </source>
</evidence>
<reference evidence="3" key="1">
    <citation type="journal article" date="2015" name="Nat. Genet.">
        <title>The genome and transcriptome of the zoonotic hookworm Ancylostoma ceylanicum identify infection-specific gene families.</title>
        <authorList>
            <person name="Schwarz E.M."/>
            <person name="Hu Y."/>
            <person name="Antoshechkin I."/>
            <person name="Miller M.M."/>
            <person name="Sternberg P.W."/>
            <person name="Aroian R.V."/>
        </authorList>
    </citation>
    <scope>NUCLEOTIDE SEQUENCE</scope>
    <source>
        <strain evidence="3">HY135</strain>
    </source>
</reference>
<accession>A0A016VQ94</accession>
<dbReference type="OrthoDB" id="10039910at2759"/>
<sequence length="101" mass="11199">MMGEVGRFEEEAAQRENRQPPAIMTIFEENREKGVSRGQYALPTSNEVAVVYVGEQNDVPPARSLAVHLWGSGRTLINMYDIAKRSDLLAHLLLFPSGRGG</sequence>
<feature type="region of interest" description="Disordered" evidence="1">
    <location>
        <begin position="1"/>
        <end position="20"/>
    </location>
</feature>
<dbReference type="STRING" id="53326.A0A016VQ94"/>
<organism evidence="2 3">
    <name type="scientific">Ancylostoma ceylanicum</name>
    <dbReference type="NCBI Taxonomy" id="53326"/>
    <lineage>
        <taxon>Eukaryota</taxon>
        <taxon>Metazoa</taxon>
        <taxon>Ecdysozoa</taxon>
        <taxon>Nematoda</taxon>
        <taxon>Chromadorea</taxon>
        <taxon>Rhabditida</taxon>
        <taxon>Rhabditina</taxon>
        <taxon>Rhabditomorpha</taxon>
        <taxon>Strongyloidea</taxon>
        <taxon>Ancylostomatidae</taxon>
        <taxon>Ancylostomatinae</taxon>
        <taxon>Ancylostoma</taxon>
    </lineage>
</organism>
<protein>
    <submittedName>
        <fullName evidence="2">Uncharacterized protein</fullName>
    </submittedName>
</protein>
<dbReference type="AlphaFoldDB" id="A0A016VQ94"/>
<gene>
    <name evidence="2" type="primary">Acey_s0006.g2998</name>
    <name evidence="2" type="ORF">Y032_0006g2998</name>
</gene>
<dbReference type="Proteomes" id="UP000024635">
    <property type="component" value="Unassembled WGS sequence"/>
</dbReference>
<keyword evidence="3" id="KW-1185">Reference proteome</keyword>
<comment type="caution">
    <text evidence="2">The sequence shown here is derived from an EMBL/GenBank/DDBJ whole genome shotgun (WGS) entry which is preliminary data.</text>
</comment>
<evidence type="ECO:0000256" key="1">
    <source>
        <dbReference type="SAM" id="MobiDB-lite"/>
    </source>
</evidence>
<proteinExistence type="predicted"/>
<name>A0A016VQ94_9BILA</name>
<feature type="compositionally biased region" description="Basic and acidic residues" evidence="1">
    <location>
        <begin position="1"/>
        <end position="18"/>
    </location>
</feature>
<dbReference type="EMBL" id="JARK01001342">
    <property type="protein sequence ID" value="EYC29486.1"/>
    <property type="molecule type" value="Genomic_DNA"/>
</dbReference>